<evidence type="ECO:0000256" key="1">
    <source>
        <dbReference type="SAM" id="MobiDB-lite"/>
    </source>
</evidence>
<feature type="compositionally biased region" description="Basic and acidic residues" evidence="1">
    <location>
        <begin position="101"/>
        <end position="110"/>
    </location>
</feature>
<dbReference type="Proteomes" id="UP000324800">
    <property type="component" value="Unassembled WGS sequence"/>
</dbReference>
<organism evidence="2 3">
    <name type="scientific">Streblomastix strix</name>
    <dbReference type="NCBI Taxonomy" id="222440"/>
    <lineage>
        <taxon>Eukaryota</taxon>
        <taxon>Metamonada</taxon>
        <taxon>Preaxostyla</taxon>
        <taxon>Oxymonadida</taxon>
        <taxon>Streblomastigidae</taxon>
        <taxon>Streblomastix</taxon>
    </lineage>
</organism>
<sequence>MTANASLEEKTDEEKIKGLDYEMSKEGDSESKRISLIDRQDQLPEILIRNNISLQECPIINEEQRCIEWRLDMQSGDQYNNQGQSRSNSTTEQSKPTEMFTRTDSRHSDVNTRFRNSLRSHFGDTRMEIDGRGRMKGWLAPELEQSTRNSSRTDGPEIFPTSTTASPNIIPITPNGQHSS</sequence>
<protein>
    <submittedName>
        <fullName evidence="2">Uncharacterized protein</fullName>
    </submittedName>
</protein>
<evidence type="ECO:0000313" key="2">
    <source>
        <dbReference type="EMBL" id="KAA6380167.1"/>
    </source>
</evidence>
<dbReference type="AlphaFoldDB" id="A0A5J4VCH7"/>
<feature type="compositionally biased region" description="Polar residues" evidence="1">
    <location>
        <begin position="77"/>
        <end position="100"/>
    </location>
</feature>
<name>A0A5J4VCH7_9EUKA</name>
<feature type="region of interest" description="Disordered" evidence="1">
    <location>
        <begin position="141"/>
        <end position="180"/>
    </location>
</feature>
<comment type="caution">
    <text evidence="2">The sequence shown here is derived from an EMBL/GenBank/DDBJ whole genome shotgun (WGS) entry which is preliminary data.</text>
</comment>
<feature type="compositionally biased region" description="Basic and acidic residues" evidence="1">
    <location>
        <begin position="7"/>
        <end position="33"/>
    </location>
</feature>
<gene>
    <name evidence="2" type="ORF">EZS28_024311</name>
</gene>
<accession>A0A5J4VCH7</accession>
<dbReference type="EMBL" id="SNRW01008065">
    <property type="protein sequence ID" value="KAA6380167.1"/>
    <property type="molecule type" value="Genomic_DNA"/>
</dbReference>
<feature type="region of interest" description="Disordered" evidence="1">
    <location>
        <begin position="1"/>
        <end position="33"/>
    </location>
</feature>
<feature type="region of interest" description="Disordered" evidence="1">
    <location>
        <begin position="77"/>
        <end position="110"/>
    </location>
</feature>
<feature type="compositionally biased region" description="Polar residues" evidence="1">
    <location>
        <begin position="144"/>
        <end position="153"/>
    </location>
</feature>
<proteinExistence type="predicted"/>
<evidence type="ECO:0000313" key="3">
    <source>
        <dbReference type="Proteomes" id="UP000324800"/>
    </source>
</evidence>
<reference evidence="2 3" key="1">
    <citation type="submission" date="2019-03" db="EMBL/GenBank/DDBJ databases">
        <title>Single cell metagenomics reveals metabolic interactions within the superorganism composed of flagellate Streblomastix strix and complex community of Bacteroidetes bacteria on its surface.</title>
        <authorList>
            <person name="Treitli S.C."/>
            <person name="Kolisko M."/>
            <person name="Husnik F."/>
            <person name="Keeling P."/>
            <person name="Hampl V."/>
        </authorList>
    </citation>
    <scope>NUCLEOTIDE SEQUENCE [LARGE SCALE GENOMIC DNA]</scope>
    <source>
        <strain evidence="2">ST1C</strain>
    </source>
</reference>